<keyword evidence="1" id="KW-0472">Membrane</keyword>
<dbReference type="PANTHER" id="PTHR36836">
    <property type="entry name" value="COLANIC ACID BIOSYNTHESIS PROTEIN WCAK"/>
    <property type="match status" value="1"/>
</dbReference>
<keyword evidence="4" id="KW-1185">Reference proteome</keyword>
<dbReference type="PANTHER" id="PTHR36836:SF1">
    <property type="entry name" value="COLANIC ACID BIOSYNTHESIS PROTEIN WCAK"/>
    <property type="match status" value="1"/>
</dbReference>
<proteinExistence type="predicted"/>
<feature type="transmembrane region" description="Helical" evidence="1">
    <location>
        <begin position="78"/>
        <end position="96"/>
    </location>
</feature>
<dbReference type="InterPro" id="IPR007345">
    <property type="entry name" value="Polysacch_pyruvyl_Trfase"/>
</dbReference>
<protein>
    <submittedName>
        <fullName evidence="3">Polysaccharide pyruvyl transferase</fullName>
    </submittedName>
</protein>
<keyword evidence="1" id="KW-0812">Transmembrane</keyword>
<dbReference type="Proteomes" id="UP000002156">
    <property type="component" value="Chromosome"/>
</dbReference>
<dbReference type="STRING" id="340099.Teth39_1629"/>
<organism evidence="3 4">
    <name type="scientific">Thermoanaerobacter pseudethanolicus (strain ATCC 33223 / 39E)</name>
    <name type="common">Clostridium thermohydrosulfuricum</name>
    <dbReference type="NCBI Taxonomy" id="340099"/>
    <lineage>
        <taxon>Bacteria</taxon>
        <taxon>Bacillati</taxon>
        <taxon>Bacillota</taxon>
        <taxon>Clostridia</taxon>
        <taxon>Thermoanaerobacterales</taxon>
        <taxon>Thermoanaerobacteraceae</taxon>
        <taxon>Thermoanaerobacter</taxon>
    </lineage>
</organism>
<dbReference type="RefSeq" id="WP_012269527.1">
    <property type="nucleotide sequence ID" value="NC_010321.1"/>
</dbReference>
<evidence type="ECO:0000259" key="2">
    <source>
        <dbReference type="Pfam" id="PF04230"/>
    </source>
</evidence>
<evidence type="ECO:0000256" key="1">
    <source>
        <dbReference type="SAM" id="Phobius"/>
    </source>
</evidence>
<dbReference type="HOGENOM" id="CLU_681409_0_0_9"/>
<dbReference type="eggNOG" id="COG2327">
    <property type="taxonomic scope" value="Bacteria"/>
</dbReference>
<dbReference type="EMBL" id="CP000924">
    <property type="protein sequence ID" value="ABY95271.1"/>
    <property type="molecule type" value="Genomic_DNA"/>
</dbReference>
<dbReference type="KEGG" id="tpd:Teth39_1629"/>
<evidence type="ECO:0000313" key="4">
    <source>
        <dbReference type="Proteomes" id="UP000002156"/>
    </source>
</evidence>
<sequence length="404" mass="47099">MTILITGGWGYGNLGDEAILKSTLMTIKSIYSNENIIISTYDPDNTKKIHKDYIDECEVIESLHKKCYLKSFNGILNFIKYLFFLFLIKIGFGKLIRDEYLLKYIKADQIIFAGGGYYNDLWKGAFPIRTLEFFIAIACKKMNSNLKVKIIGQTIGPFRYSISRVFVKRILKHLDLIMLRDETSVNIAKSLGAKDVRLSGDTALLVGKYNKHKLLSEQKYIAITLQNFRGYASESNYEEKSSRDMYEEKIKNIVKELLLLDKSLEIKIVPSTSFDYEFNYHIFKEINDDRCKFLDIYNTELDEFIYILQNSLLCISTNMHPLIISSQAFVPVIGISYWYKMDDFMKSINNLNFTYRIDEFTDYDIIRAAEQILKYGYSNQSTNIEIIKKLVDKTYHDFIYAIKS</sequence>
<dbReference type="AlphaFoldDB" id="B0KB83"/>
<gene>
    <name evidence="3" type="ordered locus">Teth39_1629</name>
</gene>
<feature type="domain" description="Polysaccharide pyruvyl transferase" evidence="2">
    <location>
        <begin position="13"/>
        <end position="338"/>
    </location>
</feature>
<name>B0KB83_THEP3</name>
<keyword evidence="3" id="KW-0808">Transferase</keyword>
<reference evidence="4" key="1">
    <citation type="submission" date="2008-01" db="EMBL/GenBank/DDBJ databases">
        <title>Complete sequence of Thermoanaerobacter pseudethanolicus 39E.</title>
        <authorList>
            <person name="Copeland A."/>
            <person name="Lucas S."/>
            <person name="Lapidus A."/>
            <person name="Barry K."/>
            <person name="Glavina del Rio T."/>
            <person name="Dalin E."/>
            <person name="Tice H."/>
            <person name="Pitluck S."/>
            <person name="Bruce D."/>
            <person name="Goodwin L."/>
            <person name="Saunders E."/>
            <person name="Brettin T."/>
            <person name="Detter J.C."/>
            <person name="Han C."/>
            <person name="Schmutz J."/>
            <person name="Larimer F."/>
            <person name="Land M."/>
            <person name="Hauser L."/>
            <person name="Kyrpides N."/>
            <person name="Lykidis A."/>
            <person name="Hemme C."/>
            <person name="Fields M.W."/>
            <person name="He Z."/>
            <person name="Zhou J."/>
            <person name="Richardson P."/>
        </authorList>
    </citation>
    <scope>NUCLEOTIDE SEQUENCE [LARGE SCALE GENOMIC DNA]</scope>
    <source>
        <strain evidence="4">ATCC 33223 / DSM 2355 / 39E</strain>
    </source>
</reference>
<dbReference type="GO" id="GO:0016740">
    <property type="term" value="F:transferase activity"/>
    <property type="evidence" value="ECO:0007669"/>
    <property type="project" value="UniProtKB-KW"/>
</dbReference>
<accession>B0KB83</accession>
<evidence type="ECO:0000313" key="3">
    <source>
        <dbReference type="EMBL" id="ABY95271.1"/>
    </source>
</evidence>
<dbReference type="Pfam" id="PF04230">
    <property type="entry name" value="PS_pyruv_trans"/>
    <property type="match status" value="1"/>
</dbReference>
<keyword evidence="1" id="KW-1133">Transmembrane helix</keyword>